<dbReference type="AlphaFoldDB" id="A0A3R7NQE3"/>
<dbReference type="Gene3D" id="3.40.50.150">
    <property type="entry name" value="Vaccinia Virus protein VP39"/>
    <property type="match status" value="1"/>
</dbReference>
<gene>
    <name evidence="4" type="ORF">Tco025E_07664</name>
</gene>
<sequence length="264" mass="29612">MKLGSHNVKEFWANAWATHNTGWKTWEQLASFTRILTAFLHGAGFLSAEEQAEAERQKEGAYGAVSRFLAGKTAFVPLCGDSAALAYMVGCRVKHVVAVDLSEEALTTQRQVKFPDLQFQTTRLEPAEGATEGIEVHEATMDGSRITLFQGDLMQLPRFKAYCELEVDFLFDCASMMAIPAGLRGAYVKAVTSVLRPSSVVAYQQAVRRLPEERDWGPPFMVDMDEVLQLYRQYTGREYKATPVLNLDVEGKLYPQWYAILPQN</sequence>
<dbReference type="Proteomes" id="UP000284403">
    <property type="component" value="Unassembled WGS sequence"/>
</dbReference>
<organism evidence="4 5">
    <name type="scientific">Trypanosoma conorhini</name>
    <dbReference type="NCBI Taxonomy" id="83891"/>
    <lineage>
        <taxon>Eukaryota</taxon>
        <taxon>Discoba</taxon>
        <taxon>Euglenozoa</taxon>
        <taxon>Kinetoplastea</taxon>
        <taxon>Metakinetoplastina</taxon>
        <taxon>Trypanosomatida</taxon>
        <taxon>Trypanosomatidae</taxon>
        <taxon>Trypanosoma</taxon>
    </lineage>
</organism>
<reference evidence="4 5" key="1">
    <citation type="journal article" date="2018" name="BMC Genomics">
        <title>Genomic comparison of Trypanosoma conorhini and Trypanosoma rangeli to Trypanosoma cruzi strains of high and low virulence.</title>
        <authorList>
            <person name="Bradwell K.R."/>
            <person name="Koparde V.N."/>
            <person name="Matveyev A.V."/>
            <person name="Serrano M.G."/>
            <person name="Alves J.M."/>
            <person name="Parikh H."/>
            <person name="Huang B."/>
            <person name="Lee V."/>
            <person name="Espinosa-Alvarez O."/>
            <person name="Ortiz P.A."/>
            <person name="Costa-Martins A.G."/>
            <person name="Teixeira M.M."/>
            <person name="Buck G.A."/>
        </authorList>
    </citation>
    <scope>NUCLEOTIDE SEQUENCE [LARGE SCALE GENOMIC DNA]</scope>
    <source>
        <strain evidence="4 5">025E</strain>
    </source>
</reference>
<keyword evidence="2 4" id="KW-0808">Transferase</keyword>
<dbReference type="PANTHER" id="PTHR10259:SF11">
    <property type="entry name" value="THIOPURINE S-METHYLTRANSFERASE"/>
    <property type="match status" value="1"/>
</dbReference>
<keyword evidence="5" id="KW-1185">Reference proteome</keyword>
<keyword evidence="3" id="KW-0949">S-adenosyl-L-methionine</keyword>
<dbReference type="InterPro" id="IPR029063">
    <property type="entry name" value="SAM-dependent_MTases_sf"/>
</dbReference>
<dbReference type="Pfam" id="PF05724">
    <property type="entry name" value="TPMT"/>
    <property type="match status" value="1"/>
</dbReference>
<proteinExistence type="predicted"/>
<keyword evidence="1 4" id="KW-0489">Methyltransferase</keyword>
<accession>A0A3R7NQE3</accession>
<name>A0A3R7NQE3_9TRYP</name>
<dbReference type="SUPFAM" id="SSF53335">
    <property type="entry name" value="S-adenosyl-L-methionine-dependent methyltransferases"/>
    <property type="match status" value="1"/>
</dbReference>
<dbReference type="InterPro" id="IPR008854">
    <property type="entry name" value="TPMT"/>
</dbReference>
<protein>
    <submittedName>
        <fullName evidence="4">Thiopurine S-methyltransferase</fullName>
    </submittedName>
</protein>
<dbReference type="EMBL" id="MKKU01000612">
    <property type="protein sequence ID" value="RNF06091.1"/>
    <property type="molecule type" value="Genomic_DNA"/>
</dbReference>
<evidence type="ECO:0000256" key="2">
    <source>
        <dbReference type="ARBA" id="ARBA00022679"/>
    </source>
</evidence>
<dbReference type="GO" id="GO:0032259">
    <property type="term" value="P:methylation"/>
    <property type="evidence" value="ECO:0007669"/>
    <property type="project" value="UniProtKB-KW"/>
</dbReference>
<evidence type="ECO:0000313" key="4">
    <source>
        <dbReference type="EMBL" id="RNF06091.1"/>
    </source>
</evidence>
<dbReference type="GO" id="GO:0008119">
    <property type="term" value="F:thiopurine S-methyltransferase activity"/>
    <property type="evidence" value="ECO:0007669"/>
    <property type="project" value="TreeGrafter"/>
</dbReference>
<evidence type="ECO:0000256" key="3">
    <source>
        <dbReference type="ARBA" id="ARBA00022691"/>
    </source>
</evidence>
<evidence type="ECO:0000313" key="5">
    <source>
        <dbReference type="Proteomes" id="UP000284403"/>
    </source>
</evidence>
<dbReference type="GeneID" id="40321275"/>
<dbReference type="OrthoDB" id="276151at2759"/>
<dbReference type="PANTHER" id="PTHR10259">
    <property type="entry name" value="THIOPURINE S-METHYLTRANSFERASE"/>
    <property type="match status" value="1"/>
</dbReference>
<dbReference type="RefSeq" id="XP_029225380.1">
    <property type="nucleotide sequence ID" value="XM_029374524.1"/>
</dbReference>
<comment type="caution">
    <text evidence="4">The sequence shown here is derived from an EMBL/GenBank/DDBJ whole genome shotgun (WGS) entry which is preliminary data.</text>
</comment>
<evidence type="ECO:0000256" key="1">
    <source>
        <dbReference type="ARBA" id="ARBA00022603"/>
    </source>
</evidence>